<proteinExistence type="predicted"/>
<evidence type="ECO:0000313" key="4">
    <source>
        <dbReference type="EMBL" id="KAA3529835.1"/>
    </source>
</evidence>
<accession>A0A368NQL4</accession>
<dbReference type="InterPro" id="IPR025827">
    <property type="entry name" value="Zn_ribbon_recom_dom"/>
</dbReference>
<reference evidence="4 5" key="1">
    <citation type="submission" date="2018-08" db="EMBL/GenBank/DDBJ databases">
        <title>Genome sequencing of Agrobacterium vitis strain ICMP 10754.</title>
        <authorList>
            <person name="Visnovsky S.B."/>
            <person name="Pitman A.R."/>
        </authorList>
    </citation>
    <scope>NUCLEOTIDE SEQUENCE [LARGE SCALE GENOMIC DNA]</scope>
    <source>
        <strain evidence="4 5">ICMP 10754</strain>
    </source>
</reference>
<dbReference type="CDD" id="cd00338">
    <property type="entry name" value="Ser_Recombinase"/>
    <property type="match status" value="1"/>
</dbReference>
<dbReference type="AlphaFoldDB" id="A0A368NQL4"/>
<dbReference type="Gene3D" id="3.40.50.1390">
    <property type="entry name" value="Resolvase, N-terminal catalytic domain"/>
    <property type="match status" value="1"/>
</dbReference>
<dbReference type="Pfam" id="PF00239">
    <property type="entry name" value="Resolvase"/>
    <property type="match status" value="1"/>
</dbReference>
<dbReference type="Pfam" id="PF07508">
    <property type="entry name" value="Recombinase"/>
    <property type="match status" value="1"/>
</dbReference>
<evidence type="ECO:0000259" key="2">
    <source>
        <dbReference type="PROSITE" id="PS51736"/>
    </source>
</evidence>
<dbReference type="PROSITE" id="PS51736">
    <property type="entry name" value="RECOMBINASES_3"/>
    <property type="match status" value="1"/>
</dbReference>
<dbReference type="PROSITE" id="PS51737">
    <property type="entry name" value="RECOMBINASE_DNA_BIND"/>
    <property type="match status" value="1"/>
</dbReference>
<dbReference type="Pfam" id="PF13408">
    <property type="entry name" value="Zn_ribbon_recom"/>
    <property type="match status" value="1"/>
</dbReference>
<feature type="coiled-coil region" evidence="1">
    <location>
        <begin position="376"/>
        <end position="403"/>
    </location>
</feature>
<comment type="caution">
    <text evidence="4">The sequence shown here is derived from an EMBL/GenBank/DDBJ whole genome shotgun (WGS) entry which is preliminary data.</text>
</comment>
<dbReference type="PANTHER" id="PTHR30461">
    <property type="entry name" value="DNA-INVERTASE FROM LAMBDOID PROPHAGE"/>
    <property type="match status" value="1"/>
</dbReference>
<evidence type="ECO:0000313" key="5">
    <source>
        <dbReference type="Proteomes" id="UP000436911"/>
    </source>
</evidence>
<dbReference type="GO" id="GO:0000150">
    <property type="term" value="F:DNA strand exchange activity"/>
    <property type="evidence" value="ECO:0007669"/>
    <property type="project" value="InterPro"/>
</dbReference>
<dbReference type="InterPro" id="IPR038109">
    <property type="entry name" value="DNA_bind_recomb_sf"/>
</dbReference>
<dbReference type="SMART" id="SM00857">
    <property type="entry name" value="Resolvase"/>
    <property type="match status" value="1"/>
</dbReference>
<sequence length="519" mass="58840">MNERPKAIIYCRVSAKSQQDDGSGLDSQELRCRQHAAAKGHQVIAVFPDTITGGGDFMKRPGMVALLSFLDAQPNERFVVIFDDLKRFARDTRFHLDLREAFRKRGAQIECLNFKFDETPEGEFIETIMAAQGALERKQNGRQVAQKMKARMQSGYWTHSAPIGYKYQAVRGRGKMLVLDEPLATIVRDAFEGYAMGRFQTQAEVRRFFESFPEFPRNRKGVITQQRVVDILTQPLYTGYICSETYDISWLKGHHDPLITVETFEKVQARRDGVAYAPSRKNVGDDFALRGMAECADCGVPLRSSWSKGRGKSYAYYLCQTKTCESYGKSIPRDKLEEDIGAVIRTLQPTQNLFTIAKAMFALAWDQRSSQAAEIIRSGQRQIDSVEKQIETLLSRVMEASNATVIRSYENKITELERSKIVFAGQLANQAKPKGKFEDQLEPALTFLANPWKLWQTGHIGVRRTVLKLAFQDRIRYCRKQGPRTPKIALPFKAIDALTDYAVRNGAPCRNRTSTPLGT</sequence>
<dbReference type="GeneID" id="99228499"/>
<keyword evidence="1" id="KW-0175">Coiled coil</keyword>
<name>A0A368NQL4_AGRVI</name>
<dbReference type="SUPFAM" id="SSF53041">
    <property type="entry name" value="Resolvase-like"/>
    <property type="match status" value="1"/>
</dbReference>
<dbReference type="InterPro" id="IPR011109">
    <property type="entry name" value="DNA_bind_recombinase_dom"/>
</dbReference>
<organism evidence="4 5">
    <name type="scientific">Agrobacterium vitis</name>
    <name type="common">Rhizobium vitis</name>
    <dbReference type="NCBI Taxonomy" id="373"/>
    <lineage>
        <taxon>Bacteria</taxon>
        <taxon>Pseudomonadati</taxon>
        <taxon>Pseudomonadota</taxon>
        <taxon>Alphaproteobacteria</taxon>
        <taxon>Hyphomicrobiales</taxon>
        <taxon>Rhizobiaceae</taxon>
        <taxon>Rhizobium/Agrobacterium group</taxon>
        <taxon>Agrobacterium</taxon>
    </lineage>
</organism>
<protein>
    <submittedName>
        <fullName evidence="4">Recombinase family protein</fullName>
    </submittedName>
</protein>
<feature type="domain" description="Resolvase/invertase-type recombinase catalytic" evidence="2">
    <location>
        <begin position="6"/>
        <end position="155"/>
    </location>
</feature>
<dbReference type="Proteomes" id="UP000436911">
    <property type="component" value="Unassembled WGS sequence"/>
</dbReference>
<dbReference type="InterPro" id="IPR036162">
    <property type="entry name" value="Resolvase-like_N_sf"/>
</dbReference>
<dbReference type="OrthoDB" id="9791494at2"/>
<gene>
    <name evidence="4" type="ORF">DXT89_08435</name>
</gene>
<dbReference type="GO" id="GO:0003677">
    <property type="term" value="F:DNA binding"/>
    <property type="evidence" value="ECO:0007669"/>
    <property type="project" value="InterPro"/>
</dbReference>
<dbReference type="InterPro" id="IPR050639">
    <property type="entry name" value="SSR_resolvase"/>
</dbReference>
<dbReference type="EMBL" id="QUSG01000003">
    <property type="protein sequence ID" value="KAA3529835.1"/>
    <property type="molecule type" value="Genomic_DNA"/>
</dbReference>
<dbReference type="RefSeq" id="WP_081089100.1">
    <property type="nucleotide sequence ID" value="NZ_JABFNP010000001.1"/>
</dbReference>
<dbReference type="InterPro" id="IPR006119">
    <property type="entry name" value="Resolv_N"/>
</dbReference>
<dbReference type="Gene3D" id="3.90.1750.20">
    <property type="entry name" value="Putative Large Serine Recombinase, Chain B, Domain 2"/>
    <property type="match status" value="1"/>
</dbReference>
<dbReference type="PANTHER" id="PTHR30461:SF23">
    <property type="entry name" value="DNA RECOMBINASE-RELATED"/>
    <property type="match status" value="1"/>
</dbReference>
<evidence type="ECO:0000256" key="1">
    <source>
        <dbReference type="SAM" id="Coils"/>
    </source>
</evidence>
<evidence type="ECO:0000259" key="3">
    <source>
        <dbReference type="PROSITE" id="PS51737"/>
    </source>
</evidence>
<feature type="domain" description="Recombinase" evidence="3">
    <location>
        <begin position="162"/>
        <end position="277"/>
    </location>
</feature>